<name>A0A840TX46_9BACT</name>
<keyword evidence="3" id="KW-1015">Disulfide bond</keyword>
<dbReference type="GO" id="GO:0016491">
    <property type="term" value="F:oxidoreductase activity"/>
    <property type="evidence" value="ECO:0007669"/>
    <property type="project" value="InterPro"/>
</dbReference>
<comment type="caution">
    <text evidence="6">The sequence shown here is derived from an EMBL/GenBank/DDBJ whole genome shotgun (WGS) entry which is preliminary data.</text>
</comment>
<evidence type="ECO:0000259" key="5">
    <source>
        <dbReference type="PROSITE" id="PS51352"/>
    </source>
</evidence>
<feature type="domain" description="Thioredoxin" evidence="5">
    <location>
        <begin position="238"/>
        <end position="374"/>
    </location>
</feature>
<proteinExistence type="predicted"/>
<dbReference type="InterPro" id="IPR036249">
    <property type="entry name" value="Thioredoxin-like_sf"/>
</dbReference>
<dbReference type="Pfam" id="PF00578">
    <property type="entry name" value="AhpC-TSA"/>
    <property type="match status" value="1"/>
</dbReference>
<organism evidence="6 7">
    <name type="scientific">Rhabdobacter roseus</name>
    <dbReference type="NCBI Taxonomy" id="1655419"/>
    <lineage>
        <taxon>Bacteria</taxon>
        <taxon>Pseudomonadati</taxon>
        <taxon>Bacteroidota</taxon>
        <taxon>Cytophagia</taxon>
        <taxon>Cytophagales</taxon>
        <taxon>Cytophagaceae</taxon>
        <taxon>Rhabdobacter</taxon>
    </lineage>
</organism>
<evidence type="ECO:0000313" key="7">
    <source>
        <dbReference type="Proteomes" id="UP000557307"/>
    </source>
</evidence>
<dbReference type="GO" id="GO:0016209">
    <property type="term" value="F:antioxidant activity"/>
    <property type="evidence" value="ECO:0007669"/>
    <property type="project" value="InterPro"/>
</dbReference>
<dbReference type="Gene3D" id="3.40.30.10">
    <property type="entry name" value="Glutaredoxin"/>
    <property type="match status" value="1"/>
</dbReference>
<sequence length="375" mass="42987">MKRRAFFLIAFFGLVLHDLAKGQNVFDIIAAVKSRQAELKSFSYRLNRTDTLVTGDLRNMSGRAILEKDSGDKPIGFLFWAQRDGFDQQTVYDGRVAYVADTSKRTYRMISNPSPNLFFSTTGGQMIVEDLIQLDTSSAVGITASENQDSYSLTLNYPDLREHDVIKRYKLVTIDKKTMLPISVKQHQETLGKVQDLNFQILELKTSQEQQYDFSEPLFLRNYLQEAVPIRAENTLLRLKGNMAPVMELPSFEDTKKYPILAKGKVTLLDFWEVWCAPCIASMPKVQQLYDRYKEVGLQVYGITHEADQLETARKRVEKSKVTFPMLMGNEHSRKAYHLSAIPLYILIDKYGKVVYLSEGFSDELEREIQKALAD</sequence>
<dbReference type="InterPro" id="IPR013766">
    <property type="entry name" value="Thioredoxin_domain"/>
</dbReference>
<dbReference type="Proteomes" id="UP000557307">
    <property type="component" value="Unassembled WGS sequence"/>
</dbReference>
<evidence type="ECO:0000256" key="4">
    <source>
        <dbReference type="ARBA" id="ARBA00023284"/>
    </source>
</evidence>
<keyword evidence="2" id="KW-0201">Cytochrome c-type biogenesis</keyword>
<dbReference type="AlphaFoldDB" id="A0A840TX46"/>
<dbReference type="PANTHER" id="PTHR42852">
    <property type="entry name" value="THIOL:DISULFIDE INTERCHANGE PROTEIN DSBE"/>
    <property type="match status" value="1"/>
</dbReference>
<evidence type="ECO:0000313" key="6">
    <source>
        <dbReference type="EMBL" id="MBB5284510.1"/>
    </source>
</evidence>
<dbReference type="PANTHER" id="PTHR42852:SF6">
    <property type="entry name" value="THIOL:DISULFIDE INTERCHANGE PROTEIN DSBE"/>
    <property type="match status" value="1"/>
</dbReference>
<evidence type="ECO:0000256" key="3">
    <source>
        <dbReference type="ARBA" id="ARBA00023157"/>
    </source>
</evidence>
<dbReference type="EMBL" id="JACHGF010000003">
    <property type="protein sequence ID" value="MBB5284510.1"/>
    <property type="molecule type" value="Genomic_DNA"/>
</dbReference>
<evidence type="ECO:0000256" key="2">
    <source>
        <dbReference type="ARBA" id="ARBA00022748"/>
    </source>
</evidence>
<comment type="subcellular location">
    <subcellularLocation>
        <location evidence="1">Cell envelope</location>
    </subcellularLocation>
</comment>
<reference evidence="6 7" key="1">
    <citation type="submission" date="2020-08" db="EMBL/GenBank/DDBJ databases">
        <title>Genomic Encyclopedia of Type Strains, Phase IV (KMG-IV): sequencing the most valuable type-strain genomes for metagenomic binning, comparative biology and taxonomic classification.</title>
        <authorList>
            <person name="Goeker M."/>
        </authorList>
    </citation>
    <scope>NUCLEOTIDE SEQUENCE [LARGE SCALE GENOMIC DNA]</scope>
    <source>
        <strain evidence="6 7">DSM 105074</strain>
    </source>
</reference>
<dbReference type="CDD" id="cd02966">
    <property type="entry name" value="TlpA_like_family"/>
    <property type="match status" value="1"/>
</dbReference>
<dbReference type="GO" id="GO:0030313">
    <property type="term" value="C:cell envelope"/>
    <property type="evidence" value="ECO:0007669"/>
    <property type="project" value="UniProtKB-SubCell"/>
</dbReference>
<dbReference type="PROSITE" id="PS51352">
    <property type="entry name" value="THIOREDOXIN_2"/>
    <property type="match status" value="1"/>
</dbReference>
<accession>A0A840TX46</accession>
<keyword evidence="7" id="KW-1185">Reference proteome</keyword>
<dbReference type="InterPro" id="IPR000866">
    <property type="entry name" value="AhpC/TSA"/>
</dbReference>
<evidence type="ECO:0000256" key="1">
    <source>
        <dbReference type="ARBA" id="ARBA00004196"/>
    </source>
</evidence>
<dbReference type="SUPFAM" id="SSF52833">
    <property type="entry name" value="Thioredoxin-like"/>
    <property type="match status" value="1"/>
</dbReference>
<dbReference type="RefSeq" id="WP_184174442.1">
    <property type="nucleotide sequence ID" value="NZ_JACHGF010000003.1"/>
</dbReference>
<protein>
    <submittedName>
        <fullName evidence="6">Thiol-disulfide isomerase/thioredoxin</fullName>
    </submittedName>
</protein>
<dbReference type="InterPro" id="IPR050553">
    <property type="entry name" value="Thioredoxin_ResA/DsbE_sf"/>
</dbReference>
<dbReference type="GO" id="GO:0016853">
    <property type="term" value="F:isomerase activity"/>
    <property type="evidence" value="ECO:0007669"/>
    <property type="project" value="UniProtKB-KW"/>
</dbReference>
<keyword evidence="6" id="KW-0413">Isomerase</keyword>
<keyword evidence="4" id="KW-0676">Redox-active center</keyword>
<dbReference type="GO" id="GO:0017004">
    <property type="term" value="P:cytochrome complex assembly"/>
    <property type="evidence" value="ECO:0007669"/>
    <property type="project" value="UniProtKB-KW"/>
</dbReference>
<gene>
    <name evidence="6" type="ORF">HNQ92_002653</name>
</gene>